<keyword evidence="1" id="KW-0472">Membrane</keyword>
<dbReference type="PATRIC" id="fig|224911.5.peg.1297"/>
<dbReference type="Proteomes" id="UP000002526">
    <property type="component" value="Chromosome"/>
</dbReference>
<dbReference type="EMBL" id="BA000040">
    <property type="protein sequence ID" value="BAC46515.1"/>
    <property type="molecule type" value="Genomic_DNA"/>
</dbReference>
<evidence type="ECO:0000256" key="1">
    <source>
        <dbReference type="SAM" id="Phobius"/>
    </source>
</evidence>
<dbReference type="EnsemblBacteria" id="BAC46515">
    <property type="protein sequence ID" value="BAC46515"/>
    <property type="gene ID" value="BAC46515"/>
</dbReference>
<feature type="transmembrane region" description="Helical" evidence="1">
    <location>
        <begin position="87"/>
        <end position="108"/>
    </location>
</feature>
<evidence type="ECO:0000313" key="2">
    <source>
        <dbReference type="EMBL" id="BAC46515.1"/>
    </source>
</evidence>
<dbReference type="InParanoid" id="Q89V08"/>
<dbReference type="STRING" id="224911.AAV28_03145"/>
<reference evidence="3" key="1">
    <citation type="journal article" date="2002" name="DNA Res.">
        <title>Complete genomic sequence of nitrogen-fixing symbiotic bacterium Bradyrhizobium japonicum USDA110.</title>
        <authorList>
            <person name="Kaneko T."/>
            <person name="Nakamura Y."/>
            <person name="Sato S."/>
            <person name="Minamisawa K."/>
            <person name="Uchiumi T."/>
            <person name="Sasamoto S."/>
            <person name="Watanabe A."/>
            <person name="Idesawa K."/>
            <person name="Iriguchi M."/>
            <person name="Kawashima K."/>
            <person name="Kohara M."/>
            <person name="Matsumoto M."/>
            <person name="Shimpo S."/>
            <person name="Tsuruoka H."/>
            <person name="Wada T."/>
            <person name="Yamada M."/>
            <person name="Tabata S."/>
        </authorList>
    </citation>
    <scope>NUCLEOTIDE SEQUENCE [LARGE SCALE GENOMIC DNA]</scope>
    <source>
        <strain evidence="3">JCM 10833 / BCRC 13528 / IAM 13628 / NBRC 14792 / USDA 110</strain>
    </source>
</reference>
<feature type="transmembrane region" description="Helical" evidence="1">
    <location>
        <begin position="31"/>
        <end position="55"/>
    </location>
</feature>
<keyword evidence="1" id="KW-1133">Transmembrane helix</keyword>
<dbReference type="HOGENOM" id="CLU_136221_0_0_5"/>
<dbReference type="AlphaFoldDB" id="Q89V08"/>
<dbReference type="eggNOG" id="ENOG5032T42">
    <property type="taxonomic scope" value="Bacteria"/>
</dbReference>
<accession>Q89V08</accession>
<proteinExistence type="predicted"/>
<dbReference type="OrthoDB" id="122197at2"/>
<gene>
    <name evidence="2" type="ordered locus">blr1250</name>
</gene>
<feature type="transmembrane region" description="Helical" evidence="1">
    <location>
        <begin position="62"/>
        <end position="81"/>
    </location>
</feature>
<dbReference type="PhylomeDB" id="Q89V08"/>
<feature type="transmembrane region" description="Helical" evidence="1">
    <location>
        <begin position="120"/>
        <end position="141"/>
    </location>
</feature>
<sequence length="191" mass="20653">MWQSHEGRNTNLHLNAESRRDVMVLGLSLPVFTMVHVIISLIAIVAGLVVMFGLLGSKPMPGLTAIFLLFTILTSATGFLFPFKELLPSHIIGIISLVLLAIACIALYGMKLAGVWRPVYIVTAMISLYFNVFVLVIQSFLKVPALAALAPAVPPAPPSGPVFAVVQGIVLVFFVVLTIGAWRRFRPVAFA</sequence>
<feature type="transmembrane region" description="Helical" evidence="1">
    <location>
        <begin position="161"/>
        <end position="182"/>
    </location>
</feature>
<evidence type="ECO:0000313" key="3">
    <source>
        <dbReference type="Proteomes" id="UP000002526"/>
    </source>
</evidence>
<name>Q89V08_BRADU</name>
<protein>
    <submittedName>
        <fullName evidence="2">Blr1250 protein</fullName>
    </submittedName>
</protein>
<keyword evidence="1" id="KW-0812">Transmembrane</keyword>
<dbReference type="KEGG" id="bja:blr1250"/>
<organism evidence="2 3">
    <name type="scientific">Bradyrhizobium diazoefficiens (strain JCM 10833 / BCRC 13528 / IAM 13628 / NBRC 14792 / USDA 110)</name>
    <dbReference type="NCBI Taxonomy" id="224911"/>
    <lineage>
        <taxon>Bacteria</taxon>
        <taxon>Pseudomonadati</taxon>
        <taxon>Pseudomonadota</taxon>
        <taxon>Alphaproteobacteria</taxon>
        <taxon>Hyphomicrobiales</taxon>
        <taxon>Nitrobacteraceae</taxon>
        <taxon>Bradyrhizobium</taxon>
    </lineage>
</organism>
<keyword evidence="3" id="KW-1185">Reference proteome</keyword>